<keyword evidence="2" id="KW-1185">Reference proteome</keyword>
<dbReference type="EMBL" id="JXJN01026762">
    <property type="status" value="NOT_ANNOTATED_CDS"/>
    <property type="molecule type" value="Genomic_DNA"/>
</dbReference>
<proteinExistence type="predicted"/>
<dbReference type="VEuPathDB" id="VectorBase:GPPI050539"/>
<organism evidence="1 2">
    <name type="scientific">Glossina palpalis gambiensis</name>
    <dbReference type="NCBI Taxonomy" id="67801"/>
    <lineage>
        <taxon>Eukaryota</taxon>
        <taxon>Metazoa</taxon>
        <taxon>Ecdysozoa</taxon>
        <taxon>Arthropoda</taxon>
        <taxon>Hexapoda</taxon>
        <taxon>Insecta</taxon>
        <taxon>Pterygota</taxon>
        <taxon>Neoptera</taxon>
        <taxon>Endopterygota</taxon>
        <taxon>Diptera</taxon>
        <taxon>Brachycera</taxon>
        <taxon>Muscomorpha</taxon>
        <taxon>Hippoboscoidea</taxon>
        <taxon>Glossinidae</taxon>
        <taxon>Glossina</taxon>
    </lineage>
</organism>
<accession>A0A1B0C6L2</accession>
<protein>
    <submittedName>
        <fullName evidence="1">Uncharacterized protein</fullName>
    </submittedName>
</protein>
<evidence type="ECO:0000313" key="1">
    <source>
        <dbReference type="EnsemblMetazoa" id="GPPI050539-PA"/>
    </source>
</evidence>
<dbReference type="Proteomes" id="UP000092460">
    <property type="component" value="Unassembled WGS sequence"/>
</dbReference>
<reference evidence="1" key="2">
    <citation type="submission" date="2020-05" db="UniProtKB">
        <authorList>
            <consortium name="EnsemblMetazoa"/>
        </authorList>
    </citation>
    <scope>IDENTIFICATION</scope>
    <source>
        <strain evidence="1">IAEA</strain>
    </source>
</reference>
<reference evidence="2" key="1">
    <citation type="submission" date="2015-01" db="EMBL/GenBank/DDBJ databases">
        <authorList>
            <person name="Aksoy S."/>
            <person name="Warren W."/>
            <person name="Wilson R.K."/>
        </authorList>
    </citation>
    <scope>NUCLEOTIDE SEQUENCE [LARGE SCALE GENOMIC DNA]</scope>
    <source>
        <strain evidence="2">IAEA</strain>
    </source>
</reference>
<name>A0A1B0C6L2_9MUSC</name>
<sequence length="89" mass="9403">MKPKSQAYELKDQTNTLRLAGIVATRSGVNDFESLTEEARGGKPFIVVLFDNEREGSGVMGVARFCMLCVSSVGEGGATIAANACSSKK</sequence>
<dbReference type="EnsemblMetazoa" id="GPPI050539-RA">
    <property type="protein sequence ID" value="GPPI050539-PA"/>
    <property type="gene ID" value="GPPI050539"/>
</dbReference>
<evidence type="ECO:0000313" key="2">
    <source>
        <dbReference type="Proteomes" id="UP000092460"/>
    </source>
</evidence>
<dbReference type="AlphaFoldDB" id="A0A1B0C6L2"/>
<dbReference type="EMBL" id="JXJN01026761">
    <property type="status" value="NOT_ANNOTATED_CDS"/>
    <property type="molecule type" value="Genomic_DNA"/>
</dbReference>